<proteinExistence type="predicted"/>
<dbReference type="Proteomes" id="UP000694388">
    <property type="component" value="Unplaced"/>
</dbReference>
<reference evidence="8" key="2">
    <citation type="submission" date="2025-09" db="UniProtKB">
        <authorList>
            <consortium name="Ensembl"/>
        </authorList>
    </citation>
    <scope>IDENTIFICATION</scope>
</reference>
<organism evidence="8 9">
    <name type="scientific">Eptatretus burgeri</name>
    <name type="common">Inshore hagfish</name>
    <dbReference type="NCBI Taxonomy" id="7764"/>
    <lineage>
        <taxon>Eukaryota</taxon>
        <taxon>Metazoa</taxon>
        <taxon>Chordata</taxon>
        <taxon>Craniata</taxon>
        <taxon>Vertebrata</taxon>
        <taxon>Cyclostomata</taxon>
        <taxon>Myxini</taxon>
        <taxon>Myxiniformes</taxon>
        <taxon>Myxinidae</taxon>
        <taxon>Eptatretinae</taxon>
        <taxon>Eptatretus</taxon>
    </lineage>
</organism>
<dbReference type="PRINTS" id="PR00053">
    <property type="entry name" value="FORKHEAD"/>
</dbReference>
<dbReference type="Pfam" id="PF00250">
    <property type="entry name" value="Forkhead"/>
    <property type="match status" value="1"/>
</dbReference>
<keyword evidence="9" id="KW-1185">Reference proteome</keyword>
<dbReference type="InterPro" id="IPR036388">
    <property type="entry name" value="WH-like_DNA-bd_sf"/>
</dbReference>
<name>A0A8C4NEZ3_EPTBU</name>
<dbReference type="PANTHER" id="PTHR11829">
    <property type="entry name" value="FORKHEAD BOX PROTEIN"/>
    <property type="match status" value="1"/>
</dbReference>
<dbReference type="PROSITE" id="PS00658">
    <property type="entry name" value="FORK_HEAD_2"/>
    <property type="match status" value="1"/>
</dbReference>
<dbReference type="GO" id="GO:0005634">
    <property type="term" value="C:nucleus"/>
    <property type="evidence" value="ECO:0007669"/>
    <property type="project" value="UniProtKB-SubCell"/>
</dbReference>
<evidence type="ECO:0000256" key="1">
    <source>
        <dbReference type="ARBA" id="ARBA00004123"/>
    </source>
</evidence>
<dbReference type="PANTHER" id="PTHR11829:SF372">
    <property type="entry name" value="FORKHEAD BOX PROTEIN I2"/>
    <property type="match status" value="1"/>
</dbReference>
<keyword evidence="2" id="KW-0805">Transcription regulation</keyword>
<dbReference type="GeneTree" id="ENSGT00940000161176"/>
<dbReference type="PROSITE" id="PS00657">
    <property type="entry name" value="FORK_HEAD_1"/>
    <property type="match status" value="1"/>
</dbReference>
<dbReference type="SUPFAM" id="SSF46785">
    <property type="entry name" value="Winged helix' DNA-binding domain"/>
    <property type="match status" value="1"/>
</dbReference>
<keyword evidence="3 6" id="KW-0238">DNA-binding</keyword>
<keyword evidence="4" id="KW-0804">Transcription</keyword>
<protein>
    <recommendedName>
        <fullName evidence="7">Fork-head domain-containing protein</fullName>
    </recommendedName>
</protein>
<evidence type="ECO:0000256" key="6">
    <source>
        <dbReference type="PROSITE-ProRule" id="PRU00089"/>
    </source>
</evidence>
<evidence type="ECO:0000256" key="2">
    <source>
        <dbReference type="ARBA" id="ARBA00023015"/>
    </source>
</evidence>
<dbReference type="Ensembl" id="ENSEBUT00000006328.1">
    <property type="protein sequence ID" value="ENSEBUP00000005883.1"/>
    <property type="gene ID" value="ENSEBUG00000003945.1"/>
</dbReference>
<feature type="DNA-binding region" description="Fork-head" evidence="6">
    <location>
        <begin position="159"/>
        <end position="253"/>
    </location>
</feature>
<dbReference type="AlphaFoldDB" id="A0A8C4NEZ3"/>
<reference evidence="8" key="1">
    <citation type="submission" date="2025-08" db="UniProtKB">
        <authorList>
            <consortium name="Ensembl"/>
        </authorList>
    </citation>
    <scope>IDENTIFICATION</scope>
</reference>
<evidence type="ECO:0000256" key="5">
    <source>
        <dbReference type="ARBA" id="ARBA00023242"/>
    </source>
</evidence>
<dbReference type="Gene3D" id="1.10.10.10">
    <property type="entry name" value="Winged helix-like DNA-binding domain superfamily/Winged helix DNA-binding domain"/>
    <property type="match status" value="1"/>
</dbReference>
<dbReference type="GO" id="GO:0009653">
    <property type="term" value="P:anatomical structure morphogenesis"/>
    <property type="evidence" value="ECO:0007669"/>
    <property type="project" value="TreeGrafter"/>
</dbReference>
<dbReference type="GO" id="GO:0030154">
    <property type="term" value="P:cell differentiation"/>
    <property type="evidence" value="ECO:0007669"/>
    <property type="project" value="TreeGrafter"/>
</dbReference>
<dbReference type="SMART" id="SM00339">
    <property type="entry name" value="FH"/>
    <property type="match status" value="1"/>
</dbReference>
<evidence type="ECO:0000256" key="3">
    <source>
        <dbReference type="ARBA" id="ARBA00023125"/>
    </source>
</evidence>
<evidence type="ECO:0000256" key="4">
    <source>
        <dbReference type="ARBA" id="ARBA00023163"/>
    </source>
</evidence>
<sequence length="347" mass="38016">MPDGPQGFWDSPLANPCSWALQTDATSSENLSASDVYQQDSSTFLPTLLESSPASQLSGQAKLFQPFPGTSSQQFFRQPNGPAAINNEPSRCVSGEVRSPGIGFHCGDDNGSMTASMTFNPTPSQAGIEGQWYESTGLGAAQETWCPGFSEQELIKLIRPPYSYSALIAMAIQSIPERKLTLNQIYQYVMDNFPYYQQSKAGWQNSIRHNLSLNDCFRKVPREDDDPGKGNYWTLDPNCEKMFDNGTFRRRKKRRGTNPTAAPQGTTLWTQACREARPSTCRTPATGHSGGQPPTATSAAWFQAVDPLPPPNLIESCFAPRAKVETPSRPLAFSAMQAALPLLCQSV</sequence>
<dbReference type="FunFam" id="1.10.10.10:FF:000016">
    <property type="entry name" value="Forkhead box protein I1"/>
    <property type="match status" value="1"/>
</dbReference>
<feature type="domain" description="Fork-head" evidence="7">
    <location>
        <begin position="159"/>
        <end position="253"/>
    </location>
</feature>
<dbReference type="PROSITE" id="PS50039">
    <property type="entry name" value="FORK_HEAD_3"/>
    <property type="match status" value="1"/>
</dbReference>
<comment type="subcellular location">
    <subcellularLocation>
        <location evidence="1 6">Nucleus</location>
    </subcellularLocation>
</comment>
<evidence type="ECO:0000259" key="7">
    <source>
        <dbReference type="PROSITE" id="PS50039"/>
    </source>
</evidence>
<keyword evidence="5 6" id="KW-0539">Nucleus</keyword>
<accession>A0A8C4NEZ3</accession>
<evidence type="ECO:0000313" key="9">
    <source>
        <dbReference type="Proteomes" id="UP000694388"/>
    </source>
</evidence>
<dbReference type="GO" id="GO:0000981">
    <property type="term" value="F:DNA-binding transcription factor activity, RNA polymerase II-specific"/>
    <property type="evidence" value="ECO:0007669"/>
    <property type="project" value="TreeGrafter"/>
</dbReference>
<dbReference type="InterPro" id="IPR036390">
    <property type="entry name" value="WH_DNA-bd_sf"/>
</dbReference>
<dbReference type="InterPro" id="IPR030456">
    <property type="entry name" value="TF_fork_head_CS_2"/>
</dbReference>
<dbReference type="InterPro" id="IPR001766">
    <property type="entry name" value="Fork_head_dom"/>
</dbReference>
<dbReference type="InterPro" id="IPR050211">
    <property type="entry name" value="FOX_domain-containing"/>
</dbReference>
<evidence type="ECO:0000313" key="8">
    <source>
        <dbReference type="Ensembl" id="ENSEBUP00000005883.1"/>
    </source>
</evidence>
<dbReference type="InterPro" id="IPR018122">
    <property type="entry name" value="TF_fork_head_CS_1"/>
</dbReference>
<dbReference type="GO" id="GO:0000978">
    <property type="term" value="F:RNA polymerase II cis-regulatory region sequence-specific DNA binding"/>
    <property type="evidence" value="ECO:0007669"/>
    <property type="project" value="TreeGrafter"/>
</dbReference>